<keyword evidence="2" id="KW-0812">Transmembrane</keyword>
<sequence>MRTIEDAKIKTGNILLGALFLCGGFTLLSLFSWAWWGLFAGGLVAWAIVFKKDSLFAFTLPKHIWMILLGFLGYMALSISVGYLALSFGLPWAVNPVAGHLGNMILKIPFMLMGEELLGIGILETARNKGLSLTSSTFLSALIFGMMHIFVYWDGSLVSTLLHVLLLQGVARLIFNYVYLKTNRSIWGSWISHLLVDFVSLGL</sequence>
<evidence type="ECO:0000256" key="1">
    <source>
        <dbReference type="ARBA" id="ARBA00009067"/>
    </source>
</evidence>
<feature type="transmembrane region" description="Helical" evidence="2">
    <location>
        <begin position="104"/>
        <end position="123"/>
    </location>
</feature>
<evidence type="ECO:0000256" key="2">
    <source>
        <dbReference type="SAM" id="Phobius"/>
    </source>
</evidence>
<keyword evidence="5" id="KW-1185">Reference proteome</keyword>
<feature type="domain" description="CAAX prenyl protease 2/Lysostaphin resistance protein A-like" evidence="3">
    <location>
        <begin position="103"/>
        <end position="199"/>
    </location>
</feature>
<gene>
    <name evidence="4" type="ORF">FD31_GL001996</name>
</gene>
<dbReference type="PATRIC" id="fig|1423774.3.peg.2074"/>
<feature type="transmembrane region" description="Helical" evidence="2">
    <location>
        <begin position="130"/>
        <end position="151"/>
    </location>
</feature>
<protein>
    <recommendedName>
        <fullName evidence="3">CAAX prenyl protease 2/Lysostaphin resistance protein A-like domain-containing protein</fullName>
    </recommendedName>
</protein>
<proteinExistence type="inferred from homology"/>
<comment type="similarity">
    <text evidence="1">Belongs to the UPF0177 family.</text>
</comment>
<dbReference type="RefSeq" id="WP_057893150.1">
    <property type="nucleotide sequence ID" value="NZ_AZFV01000042.1"/>
</dbReference>
<evidence type="ECO:0000259" key="3">
    <source>
        <dbReference type="Pfam" id="PF02517"/>
    </source>
</evidence>
<keyword evidence="2" id="KW-0472">Membrane</keyword>
<dbReference type="GO" id="GO:0080120">
    <property type="term" value="P:CAAX-box protein maturation"/>
    <property type="evidence" value="ECO:0007669"/>
    <property type="project" value="UniProtKB-ARBA"/>
</dbReference>
<feature type="transmembrane region" description="Helical" evidence="2">
    <location>
        <begin position="34"/>
        <end position="51"/>
    </location>
</feature>
<feature type="transmembrane region" description="Helical" evidence="2">
    <location>
        <begin position="63"/>
        <end position="84"/>
    </location>
</feature>
<dbReference type="EMBL" id="AZFV01000042">
    <property type="protein sequence ID" value="KRM14348.1"/>
    <property type="molecule type" value="Genomic_DNA"/>
</dbReference>
<dbReference type="InterPro" id="IPR003675">
    <property type="entry name" value="Rce1/LyrA-like_dom"/>
</dbReference>
<dbReference type="Proteomes" id="UP000051302">
    <property type="component" value="Unassembled WGS sequence"/>
</dbReference>
<keyword evidence="2" id="KW-1133">Transmembrane helix</keyword>
<reference evidence="4 5" key="1">
    <citation type="journal article" date="2015" name="Genome Announc.">
        <title>Expanding the biotechnology potential of lactobacilli through comparative genomics of 213 strains and associated genera.</title>
        <authorList>
            <person name="Sun Z."/>
            <person name="Harris H.M."/>
            <person name="McCann A."/>
            <person name="Guo C."/>
            <person name="Argimon S."/>
            <person name="Zhang W."/>
            <person name="Yang X."/>
            <person name="Jeffery I.B."/>
            <person name="Cooney J.C."/>
            <person name="Kagawa T.F."/>
            <person name="Liu W."/>
            <person name="Song Y."/>
            <person name="Salvetti E."/>
            <person name="Wrobel A."/>
            <person name="Rasinkangas P."/>
            <person name="Parkhill J."/>
            <person name="Rea M.C."/>
            <person name="O'Sullivan O."/>
            <person name="Ritari J."/>
            <person name="Douillard F.P."/>
            <person name="Paul Ross R."/>
            <person name="Yang R."/>
            <person name="Briner A.E."/>
            <person name="Felis G.E."/>
            <person name="de Vos W.M."/>
            <person name="Barrangou R."/>
            <person name="Klaenhammer T.R."/>
            <person name="Caufield P.W."/>
            <person name="Cui Y."/>
            <person name="Zhang H."/>
            <person name="O'Toole P.W."/>
        </authorList>
    </citation>
    <scope>NUCLEOTIDE SEQUENCE [LARGE SCALE GENOMIC DNA]</scope>
    <source>
        <strain evidence="4 5">DSM 16982</strain>
    </source>
</reference>
<feature type="transmembrane region" description="Helical" evidence="2">
    <location>
        <begin position="157"/>
        <end position="180"/>
    </location>
</feature>
<dbReference type="AlphaFoldDB" id="A0A0R1WJR6"/>
<comment type="caution">
    <text evidence="4">The sequence shown here is derived from an EMBL/GenBank/DDBJ whole genome shotgun (WGS) entry which is preliminary data.</text>
</comment>
<dbReference type="Pfam" id="PF02517">
    <property type="entry name" value="Rce1-like"/>
    <property type="match status" value="1"/>
</dbReference>
<evidence type="ECO:0000313" key="4">
    <source>
        <dbReference type="EMBL" id="KRM14348.1"/>
    </source>
</evidence>
<feature type="transmembrane region" description="Helical" evidence="2">
    <location>
        <begin position="12"/>
        <end position="28"/>
    </location>
</feature>
<evidence type="ECO:0000313" key="5">
    <source>
        <dbReference type="Proteomes" id="UP000051302"/>
    </source>
</evidence>
<dbReference type="GO" id="GO:0004175">
    <property type="term" value="F:endopeptidase activity"/>
    <property type="evidence" value="ECO:0007669"/>
    <property type="project" value="UniProtKB-ARBA"/>
</dbReference>
<dbReference type="STRING" id="1423774.FD31_GL001996"/>
<name>A0A0R1WJR6_9LACO</name>
<organism evidence="4 5">
    <name type="scientific">Companilactobacillus nantensis DSM 16982</name>
    <dbReference type="NCBI Taxonomy" id="1423774"/>
    <lineage>
        <taxon>Bacteria</taxon>
        <taxon>Bacillati</taxon>
        <taxon>Bacillota</taxon>
        <taxon>Bacilli</taxon>
        <taxon>Lactobacillales</taxon>
        <taxon>Lactobacillaceae</taxon>
        <taxon>Companilactobacillus</taxon>
    </lineage>
</organism>
<accession>A0A0R1WJR6</accession>